<keyword evidence="6" id="KW-1185">Reference proteome</keyword>
<evidence type="ECO:0000259" key="4">
    <source>
        <dbReference type="PROSITE" id="PS01180"/>
    </source>
</evidence>
<dbReference type="EMBL" id="OU015566">
    <property type="protein sequence ID" value="CAG5103274.1"/>
    <property type="molecule type" value="Genomic_DNA"/>
</dbReference>
<dbReference type="SMART" id="SM00042">
    <property type="entry name" value="CUB"/>
    <property type="match status" value="1"/>
</dbReference>
<evidence type="ECO:0000313" key="6">
    <source>
        <dbReference type="Proteomes" id="UP001158576"/>
    </source>
</evidence>
<dbReference type="InterPro" id="IPR035914">
    <property type="entry name" value="Sperma_CUB_dom_sf"/>
</dbReference>
<dbReference type="PROSITE" id="PS01180">
    <property type="entry name" value="CUB"/>
    <property type="match status" value="1"/>
</dbReference>
<evidence type="ECO:0000256" key="3">
    <source>
        <dbReference type="PROSITE-ProRule" id="PRU00059"/>
    </source>
</evidence>
<evidence type="ECO:0000256" key="1">
    <source>
        <dbReference type="ARBA" id="ARBA00022737"/>
    </source>
</evidence>
<dbReference type="CDD" id="cd00041">
    <property type="entry name" value="CUB"/>
    <property type="match status" value="1"/>
</dbReference>
<proteinExistence type="predicted"/>
<keyword evidence="1" id="KW-0677">Repeat</keyword>
<comment type="caution">
    <text evidence="3">Lacks conserved residue(s) required for the propagation of feature annotation.</text>
</comment>
<dbReference type="SUPFAM" id="SSF49854">
    <property type="entry name" value="Spermadhesin, CUB domain"/>
    <property type="match status" value="1"/>
</dbReference>
<dbReference type="Pfam" id="PF00431">
    <property type="entry name" value="CUB"/>
    <property type="match status" value="1"/>
</dbReference>
<organism evidence="5 6">
    <name type="scientific">Oikopleura dioica</name>
    <name type="common">Tunicate</name>
    <dbReference type="NCBI Taxonomy" id="34765"/>
    <lineage>
        <taxon>Eukaryota</taxon>
        <taxon>Metazoa</taxon>
        <taxon>Chordata</taxon>
        <taxon>Tunicata</taxon>
        <taxon>Appendicularia</taxon>
        <taxon>Copelata</taxon>
        <taxon>Oikopleuridae</taxon>
        <taxon>Oikopleura</taxon>
    </lineage>
</organism>
<reference evidence="5 6" key="1">
    <citation type="submission" date="2021-04" db="EMBL/GenBank/DDBJ databases">
        <authorList>
            <person name="Bliznina A."/>
        </authorList>
    </citation>
    <scope>NUCLEOTIDE SEQUENCE [LARGE SCALE GENOMIC DNA]</scope>
</reference>
<sequence length="256" mass="28119">MCVFLNVLRASAHQVHKEGKVVRPKSVTCGADHTGTDETVTITSPNYPSDYNDGDYCQWTFQAPMASHVCFVGYKIEADAFILEDDTGCSYDSLSMADPWLIEGANLTITFLTDGSVTYPGFSIDVTPVLNQTCVGDLLPKEFDYLEFVLDDAVSDHKSDDLKNFYKIKQRLGWFSDYVDAPCANPAGAGPGRGFAPDFVEPTIAITDPCLAAETFYNALLGYYDDYVCLDRVEERGVTKNSAQKLAKAKNSSTES</sequence>
<name>A0ABN7SPZ0_OIKDI</name>
<dbReference type="InterPro" id="IPR000859">
    <property type="entry name" value="CUB_dom"/>
</dbReference>
<dbReference type="Gene3D" id="2.60.120.290">
    <property type="entry name" value="Spermadhesin, CUB domain"/>
    <property type="match status" value="1"/>
</dbReference>
<evidence type="ECO:0000256" key="2">
    <source>
        <dbReference type="ARBA" id="ARBA00023157"/>
    </source>
</evidence>
<dbReference type="Proteomes" id="UP001158576">
    <property type="component" value="Chromosome 1"/>
</dbReference>
<feature type="domain" description="CUB" evidence="4">
    <location>
        <begin position="29"/>
        <end position="98"/>
    </location>
</feature>
<accession>A0ABN7SPZ0</accession>
<dbReference type="PANTHER" id="PTHR24251:SF37">
    <property type="entry name" value="CUB DOMAIN-CONTAINING PROTEIN"/>
    <property type="match status" value="1"/>
</dbReference>
<keyword evidence="2" id="KW-1015">Disulfide bond</keyword>
<dbReference type="PANTHER" id="PTHR24251">
    <property type="entry name" value="OVOCHYMASE-RELATED"/>
    <property type="match status" value="1"/>
</dbReference>
<protein>
    <submittedName>
        <fullName evidence="5">Oidioi.mRNA.OKI2018_I69.chr1.g696.t1.cds</fullName>
    </submittedName>
</protein>
<gene>
    <name evidence="5" type="ORF">OKIOD_LOCUS9461</name>
</gene>
<evidence type="ECO:0000313" key="5">
    <source>
        <dbReference type="EMBL" id="CAG5103274.1"/>
    </source>
</evidence>